<reference evidence="4" key="1">
    <citation type="journal article" date="2017" name="Genome Biol.">
        <title>Comparative genomics reveals high biological diversity and specific adaptations in the industrially and medically important fungal genus Aspergillus.</title>
        <authorList>
            <person name="de Vries R.P."/>
            <person name="Riley R."/>
            <person name="Wiebenga A."/>
            <person name="Aguilar-Osorio G."/>
            <person name="Amillis S."/>
            <person name="Uchima C.A."/>
            <person name="Anderluh G."/>
            <person name="Asadollahi M."/>
            <person name="Askin M."/>
            <person name="Barry K."/>
            <person name="Battaglia E."/>
            <person name="Bayram O."/>
            <person name="Benocci T."/>
            <person name="Braus-Stromeyer S.A."/>
            <person name="Caldana C."/>
            <person name="Canovas D."/>
            <person name="Cerqueira G.C."/>
            <person name="Chen F."/>
            <person name="Chen W."/>
            <person name="Choi C."/>
            <person name="Clum A."/>
            <person name="Dos Santos R.A."/>
            <person name="Damasio A.R."/>
            <person name="Diallinas G."/>
            <person name="Emri T."/>
            <person name="Fekete E."/>
            <person name="Flipphi M."/>
            <person name="Freyberg S."/>
            <person name="Gallo A."/>
            <person name="Gournas C."/>
            <person name="Habgood R."/>
            <person name="Hainaut M."/>
            <person name="Harispe M.L."/>
            <person name="Henrissat B."/>
            <person name="Hilden K.S."/>
            <person name="Hope R."/>
            <person name="Hossain A."/>
            <person name="Karabika E."/>
            <person name="Karaffa L."/>
            <person name="Karanyi Z."/>
            <person name="Krasevec N."/>
            <person name="Kuo A."/>
            <person name="Kusch H."/>
            <person name="LaButti K."/>
            <person name="Lagendijk E.L."/>
            <person name="Lapidus A."/>
            <person name="Levasseur A."/>
            <person name="Lindquist E."/>
            <person name="Lipzen A."/>
            <person name="Logrieco A.F."/>
            <person name="MacCabe A."/>
            <person name="Maekelae M.R."/>
            <person name="Malavazi I."/>
            <person name="Melin P."/>
            <person name="Meyer V."/>
            <person name="Mielnichuk N."/>
            <person name="Miskei M."/>
            <person name="Molnar A.P."/>
            <person name="Mule G."/>
            <person name="Ngan C.Y."/>
            <person name="Orejas M."/>
            <person name="Orosz E."/>
            <person name="Ouedraogo J.P."/>
            <person name="Overkamp K.M."/>
            <person name="Park H.-S."/>
            <person name="Perrone G."/>
            <person name="Piumi F."/>
            <person name="Punt P.J."/>
            <person name="Ram A.F."/>
            <person name="Ramon A."/>
            <person name="Rauscher S."/>
            <person name="Record E."/>
            <person name="Riano-Pachon D.M."/>
            <person name="Robert V."/>
            <person name="Roehrig J."/>
            <person name="Ruller R."/>
            <person name="Salamov A."/>
            <person name="Salih N.S."/>
            <person name="Samson R.A."/>
            <person name="Sandor E."/>
            <person name="Sanguinetti M."/>
            <person name="Schuetze T."/>
            <person name="Sepcic K."/>
            <person name="Shelest E."/>
            <person name="Sherlock G."/>
            <person name="Sophianopoulou V."/>
            <person name="Squina F.M."/>
            <person name="Sun H."/>
            <person name="Susca A."/>
            <person name="Todd R.B."/>
            <person name="Tsang A."/>
            <person name="Unkles S.E."/>
            <person name="van de Wiele N."/>
            <person name="van Rossen-Uffink D."/>
            <person name="Oliveira J.V."/>
            <person name="Vesth T.C."/>
            <person name="Visser J."/>
            <person name="Yu J.-H."/>
            <person name="Zhou M."/>
            <person name="Andersen M.R."/>
            <person name="Archer D.B."/>
            <person name="Baker S.E."/>
            <person name="Benoit I."/>
            <person name="Brakhage A.A."/>
            <person name="Braus G.H."/>
            <person name="Fischer R."/>
            <person name="Frisvad J.C."/>
            <person name="Goldman G.H."/>
            <person name="Houbraken J."/>
            <person name="Oakley B."/>
            <person name="Pocsi I."/>
            <person name="Scazzocchio C."/>
            <person name="Seiboth B."/>
            <person name="vanKuyk P.A."/>
            <person name="Wortman J."/>
            <person name="Dyer P.S."/>
            <person name="Grigoriev I.V."/>
        </authorList>
    </citation>
    <scope>NUCLEOTIDE SEQUENCE [LARGE SCALE GENOMIC DNA]</scope>
    <source>
        <strain evidence="4">CBS 101740 / IMI 381727 / IBT 21946</strain>
    </source>
</reference>
<evidence type="ECO:0000313" key="3">
    <source>
        <dbReference type="EMBL" id="OJJ66509.1"/>
    </source>
</evidence>
<dbReference type="GO" id="GO:0005506">
    <property type="term" value="F:iron ion binding"/>
    <property type="evidence" value="ECO:0007669"/>
    <property type="project" value="InterPro"/>
</dbReference>
<name>A0A1L9U4C1_ASPBC</name>
<evidence type="ECO:0000313" key="4">
    <source>
        <dbReference type="Proteomes" id="UP000184499"/>
    </source>
</evidence>
<proteinExistence type="predicted"/>
<accession>A0A1L9U4C1</accession>
<keyword evidence="2" id="KW-0732">Signal</keyword>
<dbReference type="RefSeq" id="XP_067473759.1">
    <property type="nucleotide sequence ID" value="XM_067623294.1"/>
</dbReference>
<dbReference type="GO" id="GO:0004497">
    <property type="term" value="F:monooxygenase activity"/>
    <property type="evidence" value="ECO:0007669"/>
    <property type="project" value="InterPro"/>
</dbReference>
<organism evidence="3 4">
    <name type="scientific">Aspergillus brasiliensis (strain CBS 101740 / IMI 381727 / IBT 21946)</name>
    <dbReference type="NCBI Taxonomy" id="767769"/>
    <lineage>
        <taxon>Eukaryota</taxon>
        <taxon>Fungi</taxon>
        <taxon>Dikarya</taxon>
        <taxon>Ascomycota</taxon>
        <taxon>Pezizomycotina</taxon>
        <taxon>Eurotiomycetes</taxon>
        <taxon>Eurotiomycetidae</taxon>
        <taxon>Eurotiales</taxon>
        <taxon>Aspergillaceae</taxon>
        <taxon>Aspergillus</taxon>
        <taxon>Aspergillus subgen. Circumdati</taxon>
    </lineage>
</organism>
<dbReference type="GO" id="GO:0020037">
    <property type="term" value="F:heme binding"/>
    <property type="evidence" value="ECO:0007669"/>
    <property type="project" value="InterPro"/>
</dbReference>
<sequence length="426" mass="46769">MWLFVLFRTSYAVVPVTSFPGKTFSLSTASATLSHPAQVHQGRLQLDSTFLNRYNLSDVPSRRTDQVLVRLSKEGDGNFSQCKNNGTPLLPGLQEAGGNEYGSMNAATSTNISYIFAPGSSTVADMAKVCCFTIVEGVKAPLGLVRDFHFSVRSGTLSSSDITFIPRSPTSYSITSDRKISTTNEIQSLACQPDNSGSVDKILRHMGCTVRVCRAHRTTNDQKFTPGDKVIKLLVSNRFISYPNTSHHERPTNATQGPARRDPISIPEPETFKLNRPSNAYIHFDCGALECIGKEIALTFSVSMLHVLAGLKYRRPAPVGLDHMGNSFNGYGQGVYKTPTPPPLAPSFHSVDQNDDGDDVDEDGVGDTIYPTIPIPMATKHQHHGSYPRERVYKTGRIHHVRRRSEHVKPVYVQAKRPSSSSSSSI</sequence>
<feature type="signal peptide" evidence="2">
    <location>
        <begin position="1"/>
        <end position="18"/>
    </location>
</feature>
<dbReference type="GO" id="GO:0016705">
    <property type="term" value="F:oxidoreductase activity, acting on paired donors, with incorporation or reduction of molecular oxygen"/>
    <property type="evidence" value="ECO:0007669"/>
    <property type="project" value="InterPro"/>
</dbReference>
<keyword evidence="4" id="KW-1185">Reference proteome</keyword>
<dbReference type="VEuPathDB" id="FungiDB:ASPBRDRAFT_34955"/>
<dbReference type="SUPFAM" id="SSF48264">
    <property type="entry name" value="Cytochrome P450"/>
    <property type="match status" value="1"/>
</dbReference>
<dbReference type="EMBL" id="KV878698">
    <property type="protein sequence ID" value="OJJ66509.1"/>
    <property type="molecule type" value="Genomic_DNA"/>
</dbReference>
<feature type="region of interest" description="Disordered" evidence="1">
    <location>
        <begin position="244"/>
        <end position="264"/>
    </location>
</feature>
<evidence type="ECO:0008006" key="5">
    <source>
        <dbReference type="Google" id="ProtNLM"/>
    </source>
</evidence>
<dbReference type="AlphaFoldDB" id="A0A1L9U4C1"/>
<evidence type="ECO:0000256" key="1">
    <source>
        <dbReference type="SAM" id="MobiDB-lite"/>
    </source>
</evidence>
<evidence type="ECO:0000256" key="2">
    <source>
        <dbReference type="SAM" id="SignalP"/>
    </source>
</evidence>
<dbReference type="Proteomes" id="UP000184499">
    <property type="component" value="Unassembled WGS sequence"/>
</dbReference>
<gene>
    <name evidence="3" type="ORF">ASPBRDRAFT_34955</name>
</gene>
<feature type="chain" id="PRO_5012408802" description="Cytochrome P450" evidence="2">
    <location>
        <begin position="19"/>
        <end position="426"/>
    </location>
</feature>
<dbReference type="STRING" id="767769.A0A1L9U4C1"/>
<dbReference type="InterPro" id="IPR036396">
    <property type="entry name" value="Cyt_P450_sf"/>
</dbReference>
<protein>
    <recommendedName>
        <fullName evidence="5">Cytochrome P450</fullName>
    </recommendedName>
</protein>
<dbReference type="GeneID" id="93575782"/>